<evidence type="ECO:0000313" key="4">
    <source>
        <dbReference type="Proteomes" id="UP000181942"/>
    </source>
</evidence>
<evidence type="ECO:0000259" key="2">
    <source>
        <dbReference type="Pfam" id="PF13610"/>
    </source>
</evidence>
<dbReference type="AlphaFoldDB" id="A0A1I2WID5"/>
<feature type="compositionally biased region" description="Polar residues" evidence="1">
    <location>
        <begin position="10"/>
        <end position="22"/>
    </location>
</feature>
<protein>
    <submittedName>
        <fullName evidence="3">DDE domain-containing protein</fullName>
    </submittedName>
</protein>
<accession>A0A1I2WID5</accession>
<reference evidence="3 4" key="1">
    <citation type="submission" date="2016-10" db="EMBL/GenBank/DDBJ databases">
        <authorList>
            <person name="de Groot N.N."/>
        </authorList>
    </citation>
    <scope>NUCLEOTIDE SEQUENCE [LARGE SCALE GENOMIC DNA]</scope>
    <source>
        <strain evidence="3 4">OK461</strain>
    </source>
</reference>
<sequence length="86" mass="10079">MRSVEHRQSKYLNNRAENSHQPTRQRERAMKGFRSPTSAQKFLSVFSVVSPHFRPRRHLLTAPDYRAEMTIRFTIWNKITGVPAAP</sequence>
<proteinExistence type="predicted"/>
<evidence type="ECO:0000256" key="1">
    <source>
        <dbReference type="SAM" id="MobiDB-lite"/>
    </source>
</evidence>
<organism evidence="3 4">
    <name type="scientific">Streptomyces mirabilis</name>
    <dbReference type="NCBI Taxonomy" id="68239"/>
    <lineage>
        <taxon>Bacteria</taxon>
        <taxon>Bacillati</taxon>
        <taxon>Actinomycetota</taxon>
        <taxon>Actinomycetes</taxon>
        <taxon>Kitasatosporales</taxon>
        <taxon>Streptomycetaceae</taxon>
        <taxon>Streptomyces</taxon>
    </lineage>
</organism>
<feature type="domain" description="DDE" evidence="2">
    <location>
        <begin position="3"/>
        <end position="54"/>
    </location>
</feature>
<gene>
    <name evidence="3" type="ORF">SAMN02787118_13730</name>
</gene>
<dbReference type="EMBL" id="FONR01000037">
    <property type="protein sequence ID" value="SFH00397.1"/>
    <property type="molecule type" value="Genomic_DNA"/>
</dbReference>
<dbReference type="Proteomes" id="UP000181942">
    <property type="component" value="Unassembled WGS sequence"/>
</dbReference>
<feature type="region of interest" description="Disordered" evidence="1">
    <location>
        <begin position="1"/>
        <end position="34"/>
    </location>
</feature>
<evidence type="ECO:0000313" key="3">
    <source>
        <dbReference type="EMBL" id="SFH00397.1"/>
    </source>
</evidence>
<dbReference type="PANTHER" id="PTHR35528">
    <property type="entry name" value="BLL1675 PROTEIN"/>
    <property type="match status" value="1"/>
</dbReference>
<name>A0A1I2WID5_9ACTN</name>
<dbReference type="InterPro" id="IPR032874">
    <property type="entry name" value="DDE_dom"/>
</dbReference>
<dbReference type="InterPro" id="IPR052183">
    <property type="entry name" value="IS_Transposase"/>
</dbReference>
<dbReference type="PANTHER" id="PTHR35528:SF3">
    <property type="entry name" value="BLL1675 PROTEIN"/>
    <property type="match status" value="1"/>
</dbReference>
<dbReference type="Pfam" id="PF13610">
    <property type="entry name" value="DDE_Tnp_IS240"/>
    <property type="match status" value="1"/>
</dbReference>